<gene>
    <name evidence="2" type="ORF">MANES_17G000500</name>
</gene>
<evidence type="ECO:0000313" key="2">
    <source>
        <dbReference type="EMBL" id="OAY24254.1"/>
    </source>
</evidence>
<protein>
    <submittedName>
        <fullName evidence="2">Uncharacterized protein</fullName>
    </submittedName>
</protein>
<dbReference type="AlphaFoldDB" id="A0A2C9U4D1"/>
<dbReference type="EMBL" id="CM004403">
    <property type="protein sequence ID" value="OAY24254.1"/>
    <property type="molecule type" value="Genomic_DNA"/>
</dbReference>
<accession>A0A2C9U4D1</accession>
<keyword evidence="1" id="KW-0812">Transmembrane</keyword>
<feature type="transmembrane region" description="Helical" evidence="1">
    <location>
        <begin position="39"/>
        <end position="55"/>
    </location>
</feature>
<evidence type="ECO:0000256" key="1">
    <source>
        <dbReference type="SAM" id="Phobius"/>
    </source>
</evidence>
<keyword evidence="1" id="KW-0472">Membrane</keyword>
<sequence length="57" mass="6755">MCCWWLWLNTSWQIIGMQQHLHLCICKASSFSDLTTMCMWFGLVCISIWIIALNCRN</sequence>
<reference evidence="2" key="1">
    <citation type="submission" date="2016-02" db="EMBL/GenBank/DDBJ databases">
        <title>WGS assembly of Manihot esculenta.</title>
        <authorList>
            <person name="Bredeson J.V."/>
            <person name="Prochnik S.E."/>
            <person name="Lyons J.B."/>
            <person name="Schmutz J."/>
            <person name="Grimwood J."/>
            <person name="Vrebalov J."/>
            <person name="Bart R.S."/>
            <person name="Amuge T."/>
            <person name="Ferguson M.E."/>
            <person name="Green R."/>
            <person name="Putnam N."/>
            <person name="Stites J."/>
            <person name="Rounsley S."/>
            <person name="Rokhsar D.S."/>
        </authorList>
    </citation>
    <scope>NUCLEOTIDE SEQUENCE [LARGE SCALE GENOMIC DNA]</scope>
    <source>
        <tissue evidence="2">Leaf</tissue>
    </source>
</reference>
<organism evidence="2">
    <name type="scientific">Manihot esculenta</name>
    <name type="common">Cassava</name>
    <name type="synonym">Jatropha manihot</name>
    <dbReference type="NCBI Taxonomy" id="3983"/>
    <lineage>
        <taxon>Eukaryota</taxon>
        <taxon>Viridiplantae</taxon>
        <taxon>Streptophyta</taxon>
        <taxon>Embryophyta</taxon>
        <taxon>Tracheophyta</taxon>
        <taxon>Spermatophyta</taxon>
        <taxon>Magnoliopsida</taxon>
        <taxon>eudicotyledons</taxon>
        <taxon>Gunneridae</taxon>
        <taxon>Pentapetalae</taxon>
        <taxon>rosids</taxon>
        <taxon>fabids</taxon>
        <taxon>Malpighiales</taxon>
        <taxon>Euphorbiaceae</taxon>
        <taxon>Crotonoideae</taxon>
        <taxon>Manihoteae</taxon>
        <taxon>Manihot</taxon>
    </lineage>
</organism>
<name>A0A2C9U4D1_MANES</name>
<keyword evidence="1" id="KW-1133">Transmembrane helix</keyword>
<proteinExistence type="predicted"/>